<dbReference type="Proteomes" id="UP000055136">
    <property type="component" value="Chromosome"/>
</dbReference>
<name>A0A0S2TG59_9GAMM</name>
<dbReference type="InterPro" id="IPR014710">
    <property type="entry name" value="RmlC-like_jellyroll"/>
</dbReference>
<dbReference type="GO" id="GO:0003700">
    <property type="term" value="F:DNA-binding transcription factor activity"/>
    <property type="evidence" value="ECO:0007669"/>
    <property type="project" value="TreeGrafter"/>
</dbReference>
<proteinExistence type="predicted"/>
<dbReference type="Gene3D" id="2.60.120.10">
    <property type="entry name" value="Jelly Rolls"/>
    <property type="match status" value="1"/>
</dbReference>
<dbReference type="KEGG" id="tee:Tel_13785"/>
<dbReference type="SMART" id="SM00100">
    <property type="entry name" value="cNMP"/>
    <property type="match status" value="1"/>
</dbReference>
<dbReference type="InterPro" id="IPR018490">
    <property type="entry name" value="cNMP-bd_dom_sf"/>
</dbReference>
<reference evidence="2" key="1">
    <citation type="submission" date="2015-10" db="EMBL/GenBank/DDBJ databases">
        <title>Description of Candidatus Tenderia electrophaga gen. nov, sp. nov., an Uncultivated Electroautotroph from a Biocathode Enrichment.</title>
        <authorList>
            <person name="Eddie B.J."/>
            <person name="Malanoski A.P."/>
            <person name="Wang Z."/>
            <person name="Hall R.J."/>
            <person name="Oh S.D."/>
            <person name="Heiner C."/>
            <person name="Lin B."/>
            <person name="Strycharz-Glaven S.M."/>
        </authorList>
    </citation>
    <scope>NUCLEOTIDE SEQUENCE [LARGE SCALE GENOMIC DNA]</scope>
    <source>
        <strain evidence="2">NRL1</strain>
    </source>
</reference>
<dbReference type="STRING" id="1748243.Tel_13785"/>
<gene>
    <name evidence="2" type="ORF">Tel_13785</name>
</gene>
<dbReference type="GO" id="GO:0005829">
    <property type="term" value="C:cytosol"/>
    <property type="evidence" value="ECO:0007669"/>
    <property type="project" value="TreeGrafter"/>
</dbReference>
<dbReference type="PANTHER" id="PTHR24567:SF74">
    <property type="entry name" value="HTH-TYPE TRANSCRIPTIONAL REGULATOR ARCR"/>
    <property type="match status" value="1"/>
</dbReference>
<dbReference type="InterPro" id="IPR050397">
    <property type="entry name" value="Env_Response_Regulators"/>
</dbReference>
<dbReference type="Pfam" id="PF00027">
    <property type="entry name" value="cNMP_binding"/>
    <property type="match status" value="1"/>
</dbReference>
<dbReference type="CDD" id="cd00038">
    <property type="entry name" value="CAP_ED"/>
    <property type="match status" value="1"/>
</dbReference>
<evidence type="ECO:0000313" key="3">
    <source>
        <dbReference type="Proteomes" id="UP000055136"/>
    </source>
</evidence>
<keyword evidence="3" id="KW-1185">Reference proteome</keyword>
<evidence type="ECO:0000259" key="1">
    <source>
        <dbReference type="PROSITE" id="PS50042"/>
    </source>
</evidence>
<accession>A0A0S2TG59</accession>
<dbReference type="SUPFAM" id="SSF51206">
    <property type="entry name" value="cAMP-binding domain-like"/>
    <property type="match status" value="1"/>
</dbReference>
<dbReference type="PANTHER" id="PTHR24567">
    <property type="entry name" value="CRP FAMILY TRANSCRIPTIONAL REGULATORY PROTEIN"/>
    <property type="match status" value="1"/>
</dbReference>
<dbReference type="AlphaFoldDB" id="A0A0S2TG59"/>
<protein>
    <recommendedName>
        <fullName evidence="1">Cyclic nucleotide-binding domain-containing protein</fullName>
    </recommendedName>
</protein>
<evidence type="ECO:0000313" key="2">
    <source>
        <dbReference type="EMBL" id="ALP54117.1"/>
    </source>
</evidence>
<sequence length="150" mass="17030">MLQHPEFIEGRHWRKARYDANTPIFSEGDSGRELYLVLDGTLRVLGKLDLDAQRHIQPGFGELGPRDIFGELVLFDEMTRSATVMTVSESELAVLDGDELLRFLDAHPEIGYPLLKELMTVMVGRLRKANQRIFSLFAWGLKSKGLDTLL</sequence>
<dbReference type="InterPro" id="IPR000595">
    <property type="entry name" value="cNMP-bd_dom"/>
</dbReference>
<feature type="domain" description="Cyclic nucleotide-binding" evidence="1">
    <location>
        <begin position="18"/>
        <end position="121"/>
    </location>
</feature>
<dbReference type="EMBL" id="CP013099">
    <property type="protein sequence ID" value="ALP54117.1"/>
    <property type="molecule type" value="Genomic_DNA"/>
</dbReference>
<organism evidence="2 3">
    <name type="scientific">Candidatus Tenderia electrophaga</name>
    <dbReference type="NCBI Taxonomy" id="1748243"/>
    <lineage>
        <taxon>Bacteria</taxon>
        <taxon>Pseudomonadati</taxon>
        <taxon>Pseudomonadota</taxon>
        <taxon>Gammaproteobacteria</taxon>
        <taxon>Candidatus Tenderiales</taxon>
        <taxon>Candidatus Tenderiaceae</taxon>
        <taxon>Candidatus Tenderia</taxon>
    </lineage>
</organism>
<dbReference type="PROSITE" id="PS50042">
    <property type="entry name" value="CNMP_BINDING_3"/>
    <property type="match status" value="1"/>
</dbReference>